<evidence type="ECO:0000313" key="2">
    <source>
        <dbReference type="Proteomes" id="UP001054945"/>
    </source>
</evidence>
<name>A0AAV4S963_CAEEX</name>
<dbReference type="EMBL" id="BPLR01009242">
    <property type="protein sequence ID" value="GIY30514.1"/>
    <property type="molecule type" value="Genomic_DNA"/>
</dbReference>
<accession>A0AAV4S963</accession>
<keyword evidence="2" id="KW-1185">Reference proteome</keyword>
<gene>
    <name evidence="1" type="ORF">CEXT_493581</name>
</gene>
<dbReference type="Proteomes" id="UP001054945">
    <property type="component" value="Unassembled WGS sequence"/>
</dbReference>
<feature type="non-terminal residue" evidence="1">
    <location>
        <position position="1"/>
    </location>
</feature>
<organism evidence="1 2">
    <name type="scientific">Caerostris extrusa</name>
    <name type="common">Bark spider</name>
    <name type="synonym">Caerostris bankana</name>
    <dbReference type="NCBI Taxonomy" id="172846"/>
    <lineage>
        <taxon>Eukaryota</taxon>
        <taxon>Metazoa</taxon>
        <taxon>Ecdysozoa</taxon>
        <taxon>Arthropoda</taxon>
        <taxon>Chelicerata</taxon>
        <taxon>Arachnida</taxon>
        <taxon>Araneae</taxon>
        <taxon>Araneomorphae</taxon>
        <taxon>Entelegynae</taxon>
        <taxon>Araneoidea</taxon>
        <taxon>Araneidae</taxon>
        <taxon>Caerostris</taxon>
    </lineage>
</organism>
<comment type="caution">
    <text evidence="1">The sequence shown here is derived from an EMBL/GenBank/DDBJ whole genome shotgun (WGS) entry which is preliminary data.</text>
</comment>
<evidence type="ECO:0000313" key="1">
    <source>
        <dbReference type="EMBL" id="GIY30514.1"/>
    </source>
</evidence>
<proteinExistence type="predicted"/>
<protein>
    <submittedName>
        <fullName evidence="1">Uncharacterized protein</fullName>
    </submittedName>
</protein>
<reference evidence="1 2" key="1">
    <citation type="submission" date="2021-06" db="EMBL/GenBank/DDBJ databases">
        <title>Caerostris extrusa draft genome.</title>
        <authorList>
            <person name="Kono N."/>
            <person name="Arakawa K."/>
        </authorList>
    </citation>
    <scope>NUCLEOTIDE SEQUENCE [LARGE SCALE GENOMIC DNA]</scope>
</reference>
<sequence length="46" mass="5535">LRIADSDLLPRYYLNVNSDFLWEIHHKSHTSLKQGEVRLGYQPWTH</sequence>
<dbReference type="AlphaFoldDB" id="A0AAV4S963"/>